<evidence type="ECO:0000313" key="2">
    <source>
        <dbReference type="EMBL" id="QQS99140.1"/>
    </source>
</evidence>
<reference evidence="2 3" key="1">
    <citation type="submission" date="2021-01" db="EMBL/GenBank/DDBJ databases">
        <title>FDA dAtabase for Regulatory Grade micrObial Sequences (FDA-ARGOS): Supporting development and validation of Infectious Disease Dx tests.</title>
        <authorList>
            <person name="Nelson B."/>
            <person name="Plummer A."/>
            <person name="Tallon L."/>
            <person name="Sadzewicz L."/>
            <person name="Zhao X."/>
            <person name="Boylan J."/>
            <person name="Ott S."/>
            <person name="Bowen H."/>
            <person name="Vavikolanu K."/>
            <person name="Mehta A."/>
            <person name="Aluvathingal J."/>
            <person name="Nadendla S."/>
            <person name="Myers T."/>
            <person name="Yan Y."/>
            <person name="Sichtig H."/>
        </authorList>
    </citation>
    <scope>NUCLEOTIDE SEQUENCE [LARGE SCALE GENOMIC DNA]</scope>
    <source>
        <strain evidence="2 3">FDAARGOS_1161</strain>
    </source>
</reference>
<name>A0A974RZ76_PERPY</name>
<gene>
    <name evidence="2" type="ORF">I6J18_16025</name>
</gene>
<dbReference type="AlphaFoldDB" id="A0A974RZ76"/>
<sequence length="1032" mass="123561">MVIETTRVNKPKILKEAPTISTLTKFAKRLKKKLKRVYGKKLQDLKEYVIHHYLPYVEMEKMVDQNEMISFQIEVRKKYAGKNSSRPLTLLFRNRSKEVVYTQTGSVIETRQDSIVYLFEIKKSDIYFEESRRSYDLFVEIGKKLFNVRLDEEFGETTSRPYFENDHFVFQLRYDRHRRAFFKVGYKHDIATIFDIPNMVKQIDFDGQELIVQGKIHHEFFVKEYPEARFFFVLKKKNGSYLKAPMQIANEDFAAALNIEDYSFFPKGKWDAFIMADYDYHEYFYPCYVRESNESAYKKIFQLPWYREAIRYKSYAINGKLHARTSYMAITTSHVQYNFSETALELNLDFEKEQFQNYIPEDITEVSLRIRQRDANSYLTVPFTYNVENDKMKLEAMIDYEAFGFDTNERATRWDLYISYHKDGFYYNYRLKINNATEMPVLEKHTFFNEDDYYYCSLYTTKYKRLSFVYARQPFKKYIDSYQVKDGQLFMQGMTHFETNENTDSFQYSLSMVLENRATEEVLEFSVTEGAMNEKGEKPFHFSIPFEEMSPLVTQFKDILDFYIVMKGGPVTRKLKLGLKQYDYFKDDVLATFNKEEADHVIEYHITTTPKGNLKLESFMYEKDLYAEIQEFAEKETNEDIWLVGERPDTAQDNGYQFFKYMREHFPEKEIYYVIEKGALDSERLNDPEHVLYIGSREHIQKSLRASRLIGTHDLDYILPFKGIKIKNYRNAQKVFLQHGVLGRKNVEYHKKYYRYPFDLFIVSSGHEKRMVKRKLGYTNEDVIVTGLSRFDRLQENHQPKREILLIPTWREWIINEDRLMESLYFEKYMKFLQSDELKQILEENDLKLNFYPHYRMQQYIIENVSFDNPRIHLIELGTKMVQDLLKENSLMITDYSSVSFDFTLLGKPVIYYHFDQDVFFANGILRPIEETFLGDIVYTQQDLLMKLEEVVKENFRERSDVVSRKKLIFSYQDMENNRRILSHILNEPLEEDENDDPDHITMTDLNTADQEEETDQPDTEKDDEKVLASKS</sequence>
<dbReference type="Pfam" id="PF04464">
    <property type="entry name" value="Glyphos_transf"/>
    <property type="match status" value="1"/>
</dbReference>
<feature type="compositionally biased region" description="Basic and acidic residues" evidence="1">
    <location>
        <begin position="1019"/>
        <end position="1032"/>
    </location>
</feature>
<dbReference type="InterPro" id="IPR043148">
    <property type="entry name" value="TagF_C"/>
</dbReference>
<dbReference type="Gene3D" id="3.40.50.12580">
    <property type="match status" value="1"/>
</dbReference>
<dbReference type="PANTHER" id="PTHR37316:SF3">
    <property type="entry name" value="TEICHOIC ACID GLYCEROL-PHOSPHATE TRANSFERASE"/>
    <property type="match status" value="1"/>
</dbReference>
<dbReference type="PANTHER" id="PTHR37316">
    <property type="entry name" value="TEICHOIC ACID GLYCEROL-PHOSPHATE PRIMASE"/>
    <property type="match status" value="1"/>
</dbReference>
<dbReference type="EMBL" id="CP068053">
    <property type="protein sequence ID" value="QQS99140.1"/>
    <property type="molecule type" value="Genomic_DNA"/>
</dbReference>
<organism evidence="2 3">
    <name type="scientific">Peribacillus psychrosaccharolyticus</name>
    <name type="common">Bacillus psychrosaccharolyticus</name>
    <dbReference type="NCBI Taxonomy" id="1407"/>
    <lineage>
        <taxon>Bacteria</taxon>
        <taxon>Bacillati</taxon>
        <taxon>Bacillota</taxon>
        <taxon>Bacilli</taxon>
        <taxon>Bacillales</taxon>
        <taxon>Bacillaceae</taxon>
        <taxon>Peribacillus</taxon>
    </lineage>
</organism>
<evidence type="ECO:0000256" key="1">
    <source>
        <dbReference type="SAM" id="MobiDB-lite"/>
    </source>
</evidence>
<keyword evidence="3" id="KW-1185">Reference proteome</keyword>
<dbReference type="InterPro" id="IPR007554">
    <property type="entry name" value="Glycerophosphate_synth"/>
</dbReference>
<dbReference type="KEGG" id="ppsr:I6J18_16025"/>
<dbReference type="Proteomes" id="UP000595254">
    <property type="component" value="Chromosome"/>
</dbReference>
<proteinExistence type="predicted"/>
<accession>A0A974RZ76</accession>
<dbReference type="GO" id="GO:0016020">
    <property type="term" value="C:membrane"/>
    <property type="evidence" value="ECO:0007669"/>
    <property type="project" value="InterPro"/>
</dbReference>
<feature type="region of interest" description="Disordered" evidence="1">
    <location>
        <begin position="990"/>
        <end position="1032"/>
    </location>
</feature>
<dbReference type="RefSeq" id="WP_051387256.1">
    <property type="nucleotide sequence ID" value="NZ_CP068053.1"/>
</dbReference>
<evidence type="ECO:0000313" key="3">
    <source>
        <dbReference type="Proteomes" id="UP000595254"/>
    </source>
</evidence>
<dbReference type="SUPFAM" id="SSF53756">
    <property type="entry name" value="UDP-Glycosyltransferase/glycogen phosphorylase"/>
    <property type="match status" value="1"/>
</dbReference>
<dbReference type="GO" id="GO:0047355">
    <property type="term" value="F:CDP-glycerol glycerophosphotransferase activity"/>
    <property type="evidence" value="ECO:0007669"/>
    <property type="project" value="InterPro"/>
</dbReference>
<protein>
    <submittedName>
        <fullName evidence="2">CDP-glycerol glycerophosphotransferase family protein</fullName>
    </submittedName>
</protein>
<dbReference type="InterPro" id="IPR051612">
    <property type="entry name" value="Teichoic_Acid_Biosynth"/>
</dbReference>